<comment type="caution">
    <text evidence="12">The sequence shown here is derived from an EMBL/GenBank/DDBJ whole genome shotgun (WGS) entry which is preliminary data.</text>
</comment>
<dbReference type="PANTHER" id="PTHR11733">
    <property type="entry name" value="ZINC METALLOPROTEASE FAMILY M13 NEPRILYSIN-RELATED"/>
    <property type="match status" value="1"/>
</dbReference>
<evidence type="ECO:0000256" key="3">
    <source>
        <dbReference type="ARBA" id="ARBA00022670"/>
    </source>
</evidence>
<feature type="signal peptide" evidence="9">
    <location>
        <begin position="1"/>
        <end position="28"/>
    </location>
</feature>
<dbReference type="OrthoDB" id="9775677at2"/>
<evidence type="ECO:0000256" key="7">
    <source>
        <dbReference type="ARBA" id="ARBA00023049"/>
    </source>
</evidence>
<keyword evidence="6" id="KW-0862">Zinc</keyword>
<evidence type="ECO:0000259" key="11">
    <source>
        <dbReference type="Pfam" id="PF05649"/>
    </source>
</evidence>
<keyword evidence="9" id="KW-0732">Signal</keyword>
<name>A0A511T750_MYXFU</name>
<dbReference type="InterPro" id="IPR042089">
    <property type="entry name" value="Peptidase_M13_dom_2"/>
</dbReference>
<dbReference type="PROSITE" id="PS51885">
    <property type="entry name" value="NEPRILYSIN"/>
    <property type="match status" value="1"/>
</dbReference>
<evidence type="ECO:0000313" key="13">
    <source>
        <dbReference type="EMBL" id="SEU25398.1"/>
    </source>
</evidence>
<dbReference type="CDD" id="cd08662">
    <property type="entry name" value="M13"/>
    <property type="match status" value="1"/>
</dbReference>
<keyword evidence="3" id="KW-0645">Protease</keyword>
<evidence type="ECO:0000256" key="6">
    <source>
        <dbReference type="ARBA" id="ARBA00022833"/>
    </source>
</evidence>
<dbReference type="Pfam" id="PF05649">
    <property type="entry name" value="Peptidase_M13_N"/>
    <property type="match status" value="1"/>
</dbReference>
<dbReference type="EMBL" id="BJXR01000036">
    <property type="protein sequence ID" value="GEN10000.1"/>
    <property type="molecule type" value="Genomic_DNA"/>
</dbReference>
<proteinExistence type="inferred from homology"/>
<dbReference type="AlphaFoldDB" id="A0A511T750"/>
<evidence type="ECO:0000256" key="9">
    <source>
        <dbReference type="SAM" id="SignalP"/>
    </source>
</evidence>
<dbReference type="InterPro" id="IPR000718">
    <property type="entry name" value="Peptidase_M13"/>
</dbReference>
<dbReference type="GO" id="GO:0005886">
    <property type="term" value="C:plasma membrane"/>
    <property type="evidence" value="ECO:0007669"/>
    <property type="project" value="TreeGrafter"/>
</dbReference>
<feature type="chain" id="PRO_5023150922" evidence="9">
    <location>
        <begin position="29"/>
        <end position="729"/>
    </location>
</feature>
<dbReference type="PRINTS" id="PR00786">
    <property type="entry name" value="NEPRILYSIN"/>
</dbReference>
<feature type="region of interest" description="Disordered" evidence="8">
    <location>
        <begin position="28"/>
        <end position="52"/>
    </location>
</feature>
<sequence>MSPKKFIAHRAWASSALGTLLLTGCASAPQPAPTAETPPAVEAAPTAEAPPVAEAPAAAPVVAEAPAAPVVEEVSEEAVRRLGVELKNLDRSVRPQDDFYQFVNGTWLKTTPIPADRARYGTFIELADKSELAMRAIIEEAAAAKARPAGSTPQKVGDLYNSFMDTERIEKLGLKPVASELSRVKALKSKAGLPELYAEMQRNGLQTPFVMYVGQDQKQATRYIAQVSQSGLGLPDRDYYTKTEQRFVDIRAAYLTYIEKLLTLAGEKDAKKAAEDIFALEAKLAEKSWDRVKNRDREATYNLKTVKELDALTPGFSWARFLKATGAQKTPGVIVRQPDFLQALSQTVEATPLPVLKQYLTYKVLSGRAPMLSSAFEQASFEFYGKTLQGLQENRPRWKRAVTAVEGSLGEAVGQLYVERHFSPASKQRMQELVSNLREAFRQGIDGLDWMSAETKAQAQAKLSKFNVKIGYPDKWRDYSRLKVVPGELVANVRRSEVFDHAYMVSKLGKPIDRQEWGMTPQTVNAYYSSTMNEIVFPAAILQPPFFNPDADDATNYGAIGAVIGHEFSHGFDDQGSRSDGDGNLRNWWTEQDQAGFKQRTAVLVEQYSGFSPLETMKVNGQLTLGENIGDLSGLAVAYKAYTLSLQGKEAPTIAGFTGPQRFFLGWGQIWRGLYRDDAMRQMLLTDSHSPPQYRVNGVLRNMTEFYEAFGVKEGDAAYLAPEKRVKIW</sequence>
<comment type="cofactor">
    <cofactor evidence="1">
        <name>Zn(2+)</name>
        <dbReference type="ChEBI" id="CHEBI:29105"/>
    </cofactor>
</comment>
<dbReference type="STRING" id="1334629.MFUL124B02_19910"/>
<dbReference type="SUPFAM" id="SSF55486">
    <property type="entry name" value="Metalloproteases ('zincins'), catalytic domain"/>
    <property type="match status" value="1"/>
</dbReference>
<dbReference type="EMBL" id="FOIB01000007">
    <property type="protein sequence ID" value="SEU25398.1"/>
    <property type="molecule type" value="Genomic_DNA"/>
</dbReference>
<evidence type="ECO:0000259" key="10">
    <source>
        <dbReference type="Pfam" id="PF01431"/>
    </source>
</evidence>
<dbReference type="GO" id="GO:0016485">
    <property type="term" value="P:protein processing"/>
    <property type="evidence" value="ECO:0007669"/>
    <property type="project" value="TreeGrafter"/>
</dbReference>
<dbReference type="Proteomes" id="UP000183760">
    <property type="component" value="Unassembled WGS sequence"/>
</dbReference>
<keyword evidence="14" id="KW-1185">Reference proteome</keyword>
<dbReference type="RefSeq" id="WP_074956832.1">
    <property type="nucleotide sequence ID" value="NZ_BJXR01000036.1"/>
</dbReference>
<keyword evidence="4" id="KW-0479">Metal-binding</keyword>
<feature type="domain" description="Peptidase M13 N-terminal" evidence="11">
    <location>
        <begin position="95"/>
        <end position="473"/>
    </location>
</feature>
<dbReference type="GO" id="GO:0046872">
    <property type="term" value="F:metal ion binding"/>
    <property type="evidence" value="ECO:0007669"/>
    <property type="project" value="UniProtKB-KW"/>
</dbReference>
<dbReference type="InterPro" id="IPR018497">
    <property type="entry name" value="Peptidase_M13_C"/>
</dbReference>
<comment type="similarity">
    <text evidence="2">Belongs to the peptidase M13 family.</text>
</comment>
<dbReference type="Gene3D" id="1.10.1380.10">
    <property type="entry name" value="Neutral endopeptidase , domain2"/>
    <property type="match status" value="1"/>
</dbReference>
<evidence type="ECO:0000313" key="15">
    <source>
        <dbReference type="Proteomes" id="UP000321514"/>
    </source>
</evidence>
<reference evidence="13 14" key="1">
    <citation type="submission" date="2016-10" db="EMBL/GenBank/DDBJ databases">
        <authorList>
            <person name="Varghese N."/>
            <person name="Submissions S."/>
        </authorList>
    </citation>
    <scope>NUCLEOTIDE SEQUENCE [LARGE SCALE GENOMIC DNA]</scope>
    <source>
        <strain evidence="13 14">DSM 16525</strain>
    </source>
</reference>
<organism evidence="12 15">
    <name type="scientific">Myxococcus fulvus</name>
    <dbReference type="NCBI Taxonomy" id="33"/>
    <lineage>
        <taxon>Bacteria</taxon>
        <taxon>Pseudomonadati</taxon>
        <taxon>Myxococcota</taxon>
        <taxon>Myxococcia</taxon>
        <taxon>Myxococcales</taxon>
        <taxon>Cystobacterineae</taxon>
        <taxon>Myxococcaceae</taxon>
        <taxon>Myxococcus</taxon>
    </lineage>
</organism>
<evidence type="ECO:0000313" key="12">
    <source>
        <dbReference type="EMBL" id="GEN10000.1"/>
    </source>
</evidence>
<dbReference type="Proteomes" id="UP000321514">
    <property type="component" value="Unassembled WGS sequence"/>
</dbReference>
<evidence type="ECO:0000256" key="8">
    <source>
        <dbReference type="SAM" id="MobiDB-lite"/>
    </source>
</evidence>
<evidence type="ECO:0000256" key="2">
    <source>
        <dbReference type="ARBA" id="ARBA00007357"/>
    </source>
</evidence>
<dbReference type="GO" id="GO:0004222">
    <property type="term" value="F:metalloendopeptidase activity"/>
    <property type="evidence" value="ECO:0007669"/>
    <property type="project" value="InterPro"/>
</dbReference>
<dbReference type="InterPro" id="IPR024079">
    <property type="entry name" value="MetalloPept_cat_dom_sf"/>
</dbReference>
<keyword evidence="5" id="KW-0378">Hydrolase</keyword>
<keyword evidence="7" id="KW-0482">Metalloprotease</keyword>
<dbReference type="PANTHER" id="PTHR11733:SF167">
    <property type="entry name" value="FI17812P1-RELATED"/>
    <property type="match status" value="1"/>
</dbReference>
<protein>
    <submittedName>
        <fullName evidence="13">Endothelin-converting enzyme Metallo peptidase. MEROPS family M13</fullName>
    </submittedName>
    <submittedName>
        <fullName evidence="12">Peptidase M13</fullName>
    </submittedName>
</protein>
<reference evidence="12 15" key="2">
    <citation type="submission" date="2019-07" db="EMBL/GenBank/DDBJ databases">
        <title>Whole genome shotgun sequence of Myxococcus fulvus NBRC 100333.</title>
        <authorList>
            <person name="Hosoyama A."/>
            <person name="Uohara A."/>
            <person name="Ohji S."/>
            <person name="Ichikawa N."/>
        </authorList>
    </citation>
    <scope>NUCLEOTIDE SEQUENCE [LARGE SCALE GENOMIC DNA]</scope>
    <source>
        <strain evidence="12 15">NBRC 100333</strain>
    </source>
</reference>
<evidence type="ECO:0000313" key="14">
    <source>
        <dbReference type="Proteomes" id="UP000183760"/>
    </source>
</evidence>
<feature type="domain" description="Peptidase M13 C-terminal" evidence="10">
    <location>
        <begin position="525"/>
        <end position="726"/>
    </location>
</feature>
<dbReference type="PROSITE" id="PS51257">
    <property type="entry name" value="PROKAR_LIPOPROTEIN"/>
    <property type="match status" value="1"/>
</dbReference>
<accession>A0A511T750</accession>
<evidence type="ECO:0000256" key="4">
    <source>
        <dbReference type="ARBA" id="ARBA00022723"/>
    </source>
</evidence>
<evidence type="ECO:0000256" key="5">
    <source>
        <dbReference type="ARBA" id="ARBA00022801"/>
    </source>
</evidence>
<dbReference type="Gene3D" id="3.40.390.10">
    <property type="entry name" value="Collagenase (Catalytic Domain)"/>
    <property type="match status" value="1"/>
</dbReference>
<dbReference type="Pfam" id="PF01431">
    <property type="entry name" value="Peptidase_M13"/>
    <property type="match status" value="1"/>
</dbReference>
<dbReference type="InterPro" id="IPR008753">
    <property type="entry name" value="Peptidase_M13_N"/>
</dbReference>
<evidence type="ECO:0000256" key="1">
    <source>
        <dbReference type="ARBA" id="ARBA00001947"/>
    </source>
</evidence>
<gene>
    <name evidence="12" type="primary">pepO</name>
    <name evidence="12" type="ORF">MFU01_50370</name>
    <name evidence="13" type="ORF">SAMN05443572_10795</name>
</gene>